<dbReference type="RefSeq" id="WP_344950745.1">
    <property type="nucleotide sequence ID" value="NZ_BAAAZG010000029.1"/>
</dbReference>
<gene>
    <name evidence="1" type="primary">brxD</name>
    <name evidence="1" type="ORF">GCM10022214_44950</name>
</gene>
<proteinExistence type="predicted"/>
<dbReference type="SUPFAM" id="SSF52540">
    <property type="entry name" value="P-loop containing nucleoside triphosphate hydrolases"/>
    <property type="match status" value="1"/>
</dbReference>
<evidence type="ECO:0000313" key="2">
    <source>
        <dbReference type="Proteomes" id="UP001500683"/>
    </source>
</evidence>
<reference evidence="2" key="1">
    <citation type="journal article" date="2019" name="Int. J. Syst. Evol. Microbiol.">
        <title>The Global Catalogue of Microorganisms (GCM) 10K type strain sequencing project: providing services to taxonomists for standard genome sequencing and annotation.</title>
        <authorList>
            <consortium name="The Broad Institute Genomics Platform"/>
            <consortium name="The Broad Institute Genome Sequencing Center for Infectious Disease"/>
            <person name="Wu L."/>
            <person name="Ma J."/>
        </authorList>
    </citation>
    <scope>NUCLEOTIDE SEQUENCE [LARGE SCALE GENOMIC DNA]</scope>
    <source>
        <strain evidence="2">JCM 16702</strain>
    </source>
</reference>
<dbReference type="Pfam" id="PF10923">
    <property type="entry name" value="BrxC_BrxD"/>
    <property type="match status" value="1"/>
</dbReference>
<keyword evidence="1" id="KW-0067">ATP-binding</keyword>
<protein>
    <submittedName>
        <fullName evidence="1">BREX system ATP-binding protein BrxD</fullName>
    </submittedName>
</protein>
<dbReference type="InterPro" id="IPR027417">
    <property type="entry name" value="P-loop_NTPase"/>
</dbReference>
<dbReference type="GO" id="GO:0005524">
    <property type="term" value="F:ATP binding"/>
    <property type="evidence" value="ECO:0007669"/>
    <property type="project" value="UniProtKB-KW"/>
</dbReference>
<dbReference type="NCBIfam" id="NF033438">
    <property type="entry name" value="BREX_BrxD"/>
    <property type="match status" value="1"/>
</dbReference>
<name>A0ABP7W4Y8_9ACTN</name>
<accession>A0ABP7W4Y8</accession>
<dbReference type="InterPro" id="IPR021228">
    <property type="entry name" value="BrxD"/>
</dbReference>
<dbReference type="Proteomes" id="UP001500683">
    <property type="component" value="Unassembled WGS sequence"/>
</dbReference>
<organism evidence="1 2">
    <name type="scientific">Actinomadura miaoliensis</name>
    <dbReference type="NCBI Taxonomy" id="430685"/>
    <lineage>
        <taxon>Bacteria</taxon>
        <taxon>Bacillati</taxon>
        <taxon>Actinomycetota</taxon>
        <taxon>Actinomycetes</taxon>
        <taxon>Streptosporangiales</taxon>
        <taxon>Thermomonosporaceae</taxon>
        <taxon>Actinomadura</taxon>
    </lineage>
</organism>
<sequence length="452" mass="48920">MARPAAVSAARRREVIDALRRGTVPQTGLDLFAVGLDRFETAIDDELATAESGGAVFKAVRGEYGSGKTFFARWLAERAKRRGMAATEIQISETETPLHRLETVYRRLVERLSTASHPPSALRDVIEAWFFALEEDVLAAGTVPLDDDGQPDLEVLAGAVDELMEQRLAAVARTTPAFAAALRGYRRARLAGDDAVAEALLAWIGGQPNVAAAAKRSAGIRGELDHFGALGFLQGLLTVLRDCGHPGLLVVLDEIETLQRVRADVREKALNAMRQLIDEVDSGRFPGLYLLITGTPAFFDGQQGAQRLPPLAQRLATDFSTDPRFDSPRAVQLRLTGFDLPKLVELGAAVRDLFVAGARHPDRVAALVDDAYLAELAKAVTGGLGGQVGVAPRIYLRKLVADVLDRVDYLDEFDPRRDYRLTMSSAEMSEVERNAAAAAVPATSADEVELDL</sequence>
<dbReference type="EMBL" id="BAAAZG010000029">
    <property type="protein sequence ID" value="GAA4081201.1"/>
    <property type="molecule type" value="Genomic_DNA"/>
</dbReference>
<keyword evidence="2" id="KW-1185">Reference proteome</keyword>
<comment type="caution">
    <text evidence="1">The sequence shown here is derived from an EMBL/GenBank/DDBJ whole genome shotgun (WGS) entry which is preliminary data.</text>
</comment>
<evidence type="ECO:0000313" key="1">
    <source>
        <dbReference type="EMBL" id="GAA4081201.1"/>
    </source>
</evidence>
<keyword evidence="1" id="KW-0547">Nucleotide-binding</keyword>